<dbReference type="SUPFAM" id="SSF52266">
    <property type="entry name" value="SGNH hydrolase"/>
    <property type="match status" value="1"/>
</dbReference>
<dbReference type="AlphaFoldDB" id="A0A381RNT2"/>
<gene>
    <name evidence="2" type="ORF">METZ01_LOCUS44411</name>
</gene>
<dbReference type="GO" id="GO:0004622">
    <property type="term" value="F:phosphatidylcholine lysophospholipase activity"/>
    <property type="evidence" value="ECO:0007669"/>
    <property type="project" value="TreeGrafter"/>
</dbReference>
<name>A0A381RNT2_9ZZZZ</name>
<dbReference type="InterPro" id="IPR036514">
    <property type="entry name" value="SGNH_hydro_sf"/>
</dbReference>
<dbReference type="InterPro" id="IPR013830">
    <property type="entry name" value="SGNH_hydro"/>
</dbReference>
<accession>A0A381RNT2</accession>
<dbReference type="Pfam" id="PF13472">
    <property type="entry name" value="Lipase_GDSL_2"/>
    <property type="match status" value="1"/>
</dbReference>
<dbReference type="Gene3D" id="3.40.50.1110">
    <property type="entry name" value="SGNH hydrolase"/>
    <property type="match status" value="1"/>
</dbReference>
<dbReference type="PANTHER" id="PTHR30383:SF24">
    <property type="entry name" value="THIOESTERASE 1_PROTEASE 1_LYSOPHOSPHOLIPASE L1"/>
    <property type="match status" value="1"/>
</dbReference>
<protein>
    <recommendedName>
        <fullName evidence="1">SGNH hydrolase-type esterase domain-containing protein</fullName>
    </recommendedName>
</protein>
<organism evidence="2">
    <name type="scientific">marine metagenome</name>
    <dbReference type="NCBI Taxonomy" id="408172"/>
    <lineage>
        <taxon>unclassified sequences</taxon>
        <taxon>metagenomes</taxon>
        <taxon>ecological metagenomes</taxon>
    </lineage>
</organism>
<feature type="domain" description="SGNH hydrolase-type esterase" evidence="1">
    <location>
        <begin position="48"/>
        <end position="209"/>
    </location>
</feature>
<reference evidence="2" key="1">
    <citation type="submission" date="2018-05" db="EMBL/GenBank/DDBJ databases">
        <authorList>
            <person name="Lanie J.A."/>
            <person name="Ng W.-L."/>
            <person name="Kazmierczak K.M."/>
            <person name="Andrzejewski T.M."/>
            <person name="Davidsen T.M."/>
            <person name="Wayne K.J."/>
            <person name="Tettelin H."/>
            <person name="Glass J.I."/>
            <person name="Rusch D."/>
            <person name="Podicherti R."/>
            <person name="Tsui H.-C.T."/>
            <person name="Winkler M.E."/>
        </authorList>
    </citation>
    <scope>NUCLEOTIDE SEQUENCE</scope>
</reference>
<evidence type="ECO:0000313" key="2">
    <source>
        <dbReference type="EMBL" id="SUZ91557.1"/>
    </source>
</evidence>
<sequence length="226" mass="25071">MRTILLNCYQITGYVLVGLLIILGESGELTADTKLIIDAKQEKFVVLALGDSLTAGFGVDEEYSFPSRIQVKIDNENLGYKIVNAGISGDTTAGGVRRINWLMKHKPRVVILALGANDGLRGLSVDEMRSNLESMIRISHENNARVLLAGMKALPNYGKDYVEKFESVYPELAKKYELVYLPFLLEGVAGVREHTRPDGLHPTASGYKIVADLVWKYLQPMLKQSN</sequence>
<proteinExistence type="predicted"/>
<evidence type="ECO:0000259" key="1">
    <source>
        <dbReference type="Pfam" id="PF13472"/>
    </source>
</evidence>
<dbReference type="InterPro" id="IPR051532">
    <property type="entry name" value="Ester_Hydrolysis_Enzymes"/>
</dbReference>
<dbReference type="CDD" id="cd01822">
    <property type="entry name" value="Lysophospholipase_L1_like"/>
    <property type="match status" value="1"/>
</dbReference>
<dbReference type="EMBL" id="UINC01001984">
    <property type="protein sequence ID" value="SUZ91557.1"/>
    <property type="molecule type" value="Genomic_DNA"/>
</dbReference>
<dbReference type="PANTHER" id="PTHR30383">
    <property type="entry name" value="THIOESTERASE 1/PROTEASE 1/LYSOPHOSPHOLIPASE L1"/>
    <property type="match status" value="1"/>
</dbReference>